<dbReference type="Pfam" id="PF26213">
    <property type="entry name" value="TYRAAT1_C"/>
    <property type="match status" value="1"/>
</dbReference>
<evidence type="ECO:0000313" key="3">
    <source>
        <dbReference type="EMBL" id="WGK68850.1"/>
    </source>
</evidence>
<sequence>MNRTPADCIPANLSSAKSQSTLPSQPLDIIVLGLGRFGRLWADCVSHLGRVRTYDPAVSPPPASDHTHTQLPDLKALHQALGICDILFFCVPISAMQQTLIELGPGLISRRQAVTVKPLWLMDTCSVKVQPMQHIQHTIDQLGDTGEQSSFRLLGLHPMFGPDSFNSNSVPQSPPLHALHAFHPLDARWEDDEVGQSKVPDTAIRDSNSNTDLRLVLCPQITDSKDNSRPGSGPSGSELLFWEQSFLQLGFRSIVMSADAHDREAARTQGLTHLLGRVLEAFDIDESPMATTGYRTLCELREQTCHDTWQLFLDLQQQNNYTPAMRCELQKAFETVCTALAELGAHQGPKQGH</sequence>
<dbReference type="Proteomes" id="UP001228690">
    <property type="component" value="Chromosome"/>
</dbReference>
<keyword evidence="4" id="KW-1185">Reference proteome</keyword>
<dbReference type="EMBL" id="CP123443">
    <property type="protein sequence ID" value="WGK68850.1"/>
    <property type="molecule type" value="Genomic_DNA"/>
</dbReference>
<evidence type="ECO:0000256" key="1">
    <source>
        <dbReference type="ARBA" id="ARBA00023002"/>
    </source>
</evidence>
<dbReference type="PANTHER" id="PTHR21363">
    <property type="entry name" value="PREPHENATE DEHYDROGENASE"/>
    <property type="match status" value="1"/>
</dbReference>
<dbReference type="InterPro" id="IPR036291">
    <property type="entry name" value="NAD(P)-bd_dom_sf"/>
</dbReference>
<evidence type="ECO:0000313" key="4">
    <source>
        <dbReference type="Proteomes" id="UP001228690"/>
    </source>
</evidence>
<feature type="domain" description="TYRAAT2-like C-terminal" evidence="2">
    <location>
        <begin position="278"/>
        <end position="342"/>
    </location>
</feature>
<dbReference type="RefSeq" id="WP_326927036.1">
    <property type="nucleotide sequence ID" value="NZ_CP123443.1"/>
</dbReference>
<dbReference type="SUPFAM" id="SSF51735">
    <property type="entry name" value="NAD(P)-binding Rossmann-fold domains"/>
    <property type="match status" value="1"/>
</dbReference>
<dbReference type="InterPro" id="IPR008927">
    <property type="entry name" value="6-PGluconate_DH-like_C_sf"/>
</dbReference>
<dbReference type="PANTHER" id="PTHR21363:SF0">
    <property type="entry name" value="PREPHENATE DEHYDROGENASE [NADP(+)]"/>
    <property type="match status" value="1"/>
</dbReference>
<protein>
    <submittedName>
        <fullName evidence="3">Prephenate dehydrogenase/arogenate dehydrogenase family protein</fullName>
    </submittedName>
</protein>
<gene>
    <name evidence="3" type="ORF">P0082_10225</name>
</gene>
<dbReference type="InterPro" id="IPR050812">
    <property type="entry name" value="Preph/Arog_dehydrog"/>
</dbReference>
<keyword evidence="1" id="KW-0560">Oxidoreductase</keyword>
<dbReference type="Gene3D" id="3.40.50.720">
    <property type="entry name" value="NAD(P)-binding Rossmann-like Domain"/>
    <property type="match status" value="1"/>
</dbReference>
<name>A0ABY8MHP1_9SPIO</name>
<reference evidence="3 4" key="1">
    <citation type="submission" date="2023-04" db="EMBL/GenBank/DDBJ databases">
        <title>Spirochaete genome identified in red abalone sample constitutes a novel genus.</title>
        <authorList>
            <person name="Sharma S.P."/>
            <person name="Purcell C.M."/>
            <person name="Hyde J.R."/>
            <person name="Severin A.J."/>
        </authorList>
    </citation>
    <scope>NUCLEOTIDE SEQUENCE [LARGE SCALE GENOMIC DNA]</scope>
    <source>
        <strain evidence="3 4">SP-2023</strain>
    </source>
</reference>
<dbReference type="InterPro" id="IPR059064">
    <property type="entry name" value="TYRAAT2_C"/>
</dbReference>
<evidence type="ECO:0000259" key="2">
    <source>
        <dbReference type="Pfam" id="PF26213"/>
    </source>
</evidence>
<organism evidence="3 4">
    <name type="scientific">Candidatus Haliotispira prima</name>
    <dbReference type="NCBI Taxonomy" id="3034016"/>
    <lineage>
        <taxon>Bacteria</taxon>
        <taxon>Pseudomonadati</taxon>
        <taxon>Spirochaetota</taxon>
        <taxon>Spirochaetia</taxon>
        <taxon>Spirochaetales</taxon>
        <taxon>Spirochaetaceae</taxon>
        <taxon>Candidatus Haliotispira</taxon>
    </lineage>
</organism>
<proteinExistence type="predicted"/>
<dbReference type="SUPFAM" id="SSF48179">
    <property type="entry name" value="6-phosphogluconate dehydrogenase C-terminal domain-like"/>
    <property type="match status" value="1"/>
</dbReference>
<accession>A0ABY8MHP1</accession>